<keyword evidence="6" id="KW-0808">Transferase</keyword>
<dbReference type="SMART" id="SM00369">
    <property type="entry name" value="LRR_TYP"/>
    <property type="match status" value="8"/>
</dbReference>
<dbReference type="SUPFAM" id="SSF52058">
    <property type="entry name" value="L domain-like"/>
    <property type="match status" value="1"/>
</dbReference>
<dbReference type="InterPro" id="IPR055414">
    <property type="entry name" value="LRR_R13L4/SHOC2-like"/>
</dbReference>
<evidence type="ECO:0000256" key="8">
    <source>
        <dbReference type="ARBA" id="ARBA00022729"/>
    </source>
</evidence>
<keyword evidence="16" id="KW-0325">Glycoprotein</keyword>
<evidence type="ECO:0000256" key="2">
    <source>
        <dbReference type="ARBA" id="ARBA00008684"/>
    </source>
</evidence>
<evidence type="ECO:0000256" key="11">
    <source>
        <dbReference type="ARBA" id="ARBA00022777"/>
    </source>
</evidence>
<feature type="domain" description="Protein kinase" evidence="20">
    <location>
        <begin position="663"/>
        <end position="929"/>
    </location>
</feature>
<evidence type="ECO:0000256" key="10">
    <source>
        <dbReference type="ARBA" id="ARBA00022741"/>
    </source>
</evidence>
<keyword evidence="4" id="KW-0723">Serine/threonine-protein kinase</keyword>
<protein>
    <recommendedName>
        <fullName evidence="3">non-specific serine/threonine protein kinase</fullName>
        <ecNumber evidence="3">2.7.11.1</ecNumber>
    </recommendedName>
</protein>
<evidence type="ECO:0000256" key="4">
    <source>
        <dbReference type="ARBA" id="ARBA00022527"/>
    </source>
</evidence>
<dbReference type="InterPro" id="IPR001611">
    <property type="entry name" value="Leu-rich_rpt"/>
</dbReference>
<feature type="signal peptide" evidence="19">
    <location>
        <begin position="1"/>
        <end position="25"/>
    </location>
</feature>
<dbReference type="InterPro" id="IPR011009">
    <property type="entry name" value="Kinase-like_dom_sf"/>
</dbReference>
<dbReference type="FunFam" id="1.10.510.10:FF:000290">
    <property type="entry name" value="LRR receptor-like serine/threonine-protein kinase ERECTA"/>
    <property type="match status" value="1"/>
</dbReference>
<dbReference type="PROSITE" id="PS00107">
    <property type="entry name" value="PROTEIN_KINASE_ATP"/>
    <property type="match status" value="1"/>
</dbReference>
<feature type="binding site" evidence="17">
    <location>
        <position position="692"/>
    </location>
    <ligand>
        <name>ATP</name>
        <dbReference type="ChEBI" id="CHEBI:30616"/>
    </ligand>
</feature>
<dbReference type="InterPro" id="IPR050647">
    <property type="entry name" value="Plant_LRR-RLKs"/>
</dbReference>
<keyword evidence="8 19" id="KW-0732">Signal</keyword>
<evidence type="ECO:0000256" key="12">
    <source>
        <dbReference type="ARBA" id="ARBA00022840"/>
    </source>
</evidence>
<dbReference type="Gene3D" id="3.80.10.10">
    <property type="entry name" value="Ribonuclease Inhibitor"/>
    <property type="match status" value="3"/>
</dbReference>
<dbReference type="EC" id="2.7.11.1" evidence="3"/>
<dbReference type="EMBL" id="JBHFFA010000004">
    <property type="protein sequence ID" value="KAL2631412.1"/>
    <property type="molecule type" value="Genomic_DNA"/>
</dbReference>
<keyword evidence="5" id="KW-0433">Leucine-rich repeat</keyword>
<evidence type="ECO:0000256" key="15">
    <source>
        <dbReference type="ARBA" id="ARBA00023170"/>
    </source>
</evidence>
<keyword evidence="12 17" id="KW-0067">ATP-binding</keyword>
<comment type="subcellular location">
    <subcellularLocation>
        <location evidence="1">Membrane</location>
        <topology evidence="1">Single-pass type I membrane protein</topology>
    </subcellularLocation>
</comment>
<comment type="caution">
    <text evidence="21">The sequence shown here is derived from an EMBL/GenBank/DDBJ whole genome shotgun (WGS) entry which is preliminary data.</text>
</comment>
<keyword evidence="11" id="KW-0418">Kinase</keyword>
<evidence type="ECO:0000256" key="7">
    <source>
        <dbReference type="ARBA" id="ARBA00022692"/>
    </source>
</evidence>
<keyword evidence="7" id="KW-0812">Transmembrane</keyword>
<keyword evidence="13" id="KW-1133">Transmembrane helix</keyword>
<dbReference type="PANTHER" id="PTHR48056:SF34">
    <property type="entry name" value="LRR RECEPTOR-LIKE SERINE_THREONINE-PROTEIN KINASE ERL1"/>
    <property type="match status" value="1"/>
</dbReference>
<dbReference type="SMART" id="SM00365">
    <property type="entry name" value="LRR_SD22"/>
    <property type="match status" value="7"/>
</dbReference>
<gene>
    <name evidence="21" type="ORF">R1flu_016098</name>
</gene>
<evidence type="ECO:0000313" key="22">
    <source>
        <dbReference type="Proteomes" id="UP001605036"/>
    </source>
</evidence>
<dbReference type="SUPFAM" id="SSF52047">
    <property type="entry name" value="RNI-like"/>
    <property type="match status" value="1"/>
</dbReference>
<dbReference type="GO" id="GO:0016020">
    <property type="term" value="C:membrane"/>
    <property type="evidence" value="ECO:0007669"/>
    <property type="project" value="UniProtKB-SubCell"/>
</dbReference>
<evidence type="ECO:0000256" key="16">
    <source>
        <dbReference type="ARBA" id="ARBA00023180"/>
    </source>
</evidence>
<proteinExistence type="inferred from homology"/>
<dbReference type="FunFam" id="3.80.10.10:FF:000233">
    <property type="entry name" value="Leucine-rich repeat receptor-like protein kinase TDR"/>
    <property type="match status" value="1"/>
</dbReference>
<dbReference type="FunFam" id="3.80.10.10:FF:000261">
    <property type="entry name" value="LRR receptor-like serine/threonine-protein kinase ERECTA"/>
    <property type="match status" value="1"/>
</dbReference>
<dbReference type="Gene3D" id="3.30.200.20">
    <property type="entry name" value="Phosphorylase Kinase, domain 1"/>
    <property type="match status" value="1"/>
</dbReference>
<keyword evidence="14" id="KW-0472">Membrane</keyword>
<dbReference type="Pfam" id="PF00560">
    <property type="entry name" value="LRR_1"/>
    <property type="match status" value="2"/>
</dbReference>
<keyword evidence="10 17" id="KW-0547">Nucleotide-binding</keyword>
<dbReference type="InterPro" id="IPR032675">
    <property type="entry name" value="LRR_dom_sf"/>
</dbReference>
<keyword evidence="15" id="KW-0675">Receptor</keyword>
<dbReference type="PROSITE" id="PS00108">
    <property type="entry name" value="PROTEIN_KINASE_ST"/>
    <property type="match status" value="1"/>
</dbReference>
<accession>A0ABD1YKV7</accession>
<dbReference type="GO" id="GO:0005524">
    <property type="term" value="F:ATP binding"/>
    <property type="evidence" value="ECO:0007669"/>
    <property type="project" value="UniProtKB-UniRule"/>
</dbReference>
<organism evidence="21 22">
    <name type="scientific">Riccia fluitans</name>
    <dbReference type="NCBI Taxonomy" id="41844"/>
    <lineage>
        <taxon>Eukaryota</taxon>
        <taxon>Viridiplantae</taxon>
        <taxon>Streptophyta</taxon>
        <taxon>Embryophyta</taxon>
        <taxon>Marchantiophyta</taxon>
        <taxon>Marchantiopsida</taxon>
        <taxon>Marchantiidae</taxon>
        <taxon>Marchantiales</taxon>
        <taxon>Ricciaceae</taxon>
        <taxon>Riccia</taxon>
    </lineage>
</organism>
<keyword evidence="22" id="KW-1185">Reference proteome</keyword>
<dbReference type="InterPro" id="IPR000719">
    <property type="entry name" value="Prot_kinase_dom"/>
</dbReference>
<dbReference type="GO" id="GO:0004674">
    <property type="term" value="F:protein serine/threonine kinase activity"/>
    <property type="evidence" value="ECO:0007669"/>
    <property type="project" value="UniProtKB-KW"/>
</dbReference>
<name>A0ABD1YKV7_9MARC</name>
<dbReference type="FunFam" id="3.30.200.20:FF:000288">
    <property type="entry name" value="LRR receptor-like serine/threonine-protein kinase ERECTA"/>
    <property type="match status" value="1"/>
</dbReference>
<sequence>MKENTRVKSALLSIAVCVLIVCCNAASWTTEEGVKRALLQLKDALVGGGGVVEKDVLVGWDSRGVDDPPSLCLWERVSCDNNTFEVIGLNLSSLGLTGELSPALGALTSLEYLDMSRNNITGSIPAEIGHCKNLKTLRLSDNRLEGEIPYTLGSLEHLEELSLHDNKLSGLIPATLSELPTLKTLNLASNNLTGEIPSVLYWSQVLEVFTVRGNQLTGSISPDICQLTSVWYFNARENNLSGPIPDTIGNCTSFQIMDLGYNQLSGEIPNNIGFMQVSTLSLENNRLTGRIPEVLGLMRALLILDLSGNLFEGPIPPKLGNLTFLNKLYMQGNRLTGPIPRTFGNLTHLQYLFMHDNQLTGPIPAELGRLQLFHLRLSGNRLEGSIPSNLSSCTSLNLLDLQRNLLTGSIPPEFQMLDNLTQLNLSSNFLSGSIPEELGNVLNLDKLDLSHNNLTGEVPRSVGGLEHLLTLNLQGNMLNGSIPSSLGNLSSLQSIDLSFNALSGGIPEELGQLQQLTELYLDHNNLTGILPPALAKCFSLLEFNISYNQLHGGIPNSENFARFPFSSFLGNPNLCGSKVRRMCSWDQVKAPSTLGASSIWSVTAVAICLAALLIFAVFRAAQPKQGSVKGKSMTREGPPRMIVYHMGMVIQSYDELMRITDNLNDDALVGQGASSKVYKCVLKSGHAVAIKKLYNHHPQNLIEFENELQMLEKIKHRNLVTLRGYSLSSRLFLLYDYMENGSLYDVLHGPLKKIKLDWNTRLNIALGAAQGLAYLHHDCDPRIVHRDIKSCNILLDGNMDAHIADFGIARNVQHSSNHVSTYVVGTIGYIDPEYARTSELNEKSDVYSYGIVLLELLTDKKAVNSDGNLLTWVNMHLANSTVLSIISPETIMSCPSLKSIEKVLQLAKLCTDRSSAKRPSMNDVVHVLLSLVSGPTPPPAQPQREEQLQQQRAPAKYMEMYVNPMHYKDVAGNDSNSDGQLLAKFREVISDNA</sequence>
<dbReference type="SUPFAM" id="SSF56112">
    <property type="entry name" value="Protein kinase-like (PK-like)"/>
    <property type="match status" value="1"/>
</dbReference>
<feature type="region of interest" description="Disordered" evidence="18">
    <location>
        <begin position="933"/>
        <end position="952"/>
    </location>
</feature>
<dbReference type="Pfam" id="PF13855">
    <property type="entry name" value="LRR_8"/>
    <property type="match status" value="2"/>
</dbReference>
<reference evidence="21 22" key="1">
    <citation type="submission" date="2024-09" db="EMBL/GenBank/DDBJ databases">
        <title>Chromosome-scale assembly of Riccia fluitans.</title>
        <authorList>
            <person name="Paukszto L."/>
            <person name="Sawicki J."/>
            <person name="Karawczyk K."/>
            <person name="Piernik-Szablinska J."/>
            <person name="Szczecinska M."/>
            <person name="Mazdziarz M."/>
        </authorList>
    </citation>
    <scope>NUCLEOTIDE SEQUENCE [LARGE SCALE GENOMIC DNA]</scope>
    <source>
        <strain evidence="21">Rf_01</strain>
        <tissue evidence="21">Aerial parts of the thallus</tissue>
    </source>
</reference>
<evidence type="ECO:0000313" key="21">
    <source>
        <dbReference type="EMBL" id="KAL2631412.1"/>
    </source>
</evidence>
<dbReference type="PANTHER" id="PTHR48056">
    <property type="entry name" value="LRR RECEPTOR-LIKE SERINE/THREONINE-PROTEIN KINASE-RELATED"/>
    <property type="match status" value="1"/>
</dbReference>
<dbReference type="PRINTS" id="PR00019">
    <property type="entry name" value="LEURICHRPT"/>
</dbReference>
<evidence type="ECO:0000256" key="19">
    <source>
        <dbReference type="SAM" id="SignalP"/>
    </source>
</evidence>
<dbReference type="Gene3D" id="1.10.510.10">
    <property type="entry name" value="Transferase(Phosphotransferase) domain 1"/>
    <property type="match status" value="1"/>
</dbReference>
<dbReference type="Pfam" id="PF23598">
    <property type="entry name" value="LRR_14"/>
    <property type="match status" value="1"/>
</dbReference>
<evidence type="ECO:0000256" key="14">
    <source>
        <dbReference type="ARBA" id="ARBA00023136"/>
    </source>
</evidence>
<evidence type="ECO:0000256" key="9">
    <source>
        <dbReference type="ARBA" id="ARBA00022737"/>
    </source>
</evidence>
<dbReference type="SMART" id="SM00220">
    <property type="entry name" value="S_TKc"/>
    <property type="match status" value="1"/>
</dbReference>
<feature type="chain" id="PRO_5044822347" description="non-specific serine/threonine protein kinase" evidence="19">
    <location>
        <begin position="26"/>
        <end position="993"/>
    </location>
</feature>
<evidence type="ECO:0000256" key="18">
    <source>
        <dbReference type="SAM" id="MobiDB-lite"/>
    </source>
</evidence>
<dbReference type="InterPro" id="IPR008271">
    <property type="entry name" value="Ser/Thr_kinase_AS"/>
</dbReference>
<evidence type="ECO:0000256" key="3">
    <source>
        <dbReference type="ARBA" id="ARBA00012513"/>
    </source>
</evidence>
<dbReference type="FunFam" id="3.80.10.10:FF:000077">
    <property type="entry name" value="LRR receptor-like serine/threonine-protein kinase ERL1"/>
    <property type="match status" value="1"/>
</dbReference>
<dbReference type="Proteomes" id="UP001605036">
    <property type="component" value="Unassembled WGS sequence"/>
</dbReference>
<dbReference type="AlphaFoldDB" id="A0ABD1YKV7"/>
<dbReference type="GO" id="GO:0009791">
    <property type="term" value="P:post-embryonic development"/>
    <property type="evidence" value="ECO:0007669"/>
    <property type="project" value="UniProtKB-ARBA"/>
</dbReference>
<dbReference type="PROSITE" id="PS50011">
    <property type="entry name" value="PROTEIN_KINASE_DOM"/>
    <property type="match status" value="1"/>
</dbReference>
<evidence type="ECO:0000256" key="17">
    <source>
        <dbReference type="PROSITE-ProRule" id="PRU10141"/>
    </source>
</evidence>
<dbReference type="InterPro" id="IPR003591">
    <property type="entry name" value="Leu-rich_rpt_typical-subtyp"/>
</dbReference>
<evidence type="ECO:0000256" key="5">
    <source>
        <dbReference type="ARBA" id="ARBA00022614"/>
    </source>
</evidence>
<dbReference type="Pfam" id="PF00069">
    <property type="entry name" value="Pkinase"/>
    <property type="match status" value="1"/>
</dbReference>
<evidence type="ECO:0000256" key="1">
    <source>
        <dbReference type="ARBA" id="ARBA00004479"/>
    </source>
</evidence>
<evidence type="ECO:0000256" key="13">
    <source>
        <dbReference type="ARBA" id="ARBA00022989"/>
    </source>
</evidence>
<comment type="similarity">
    <text evidence="2">Belongs to the protein kinase superfamily. Ser/Thr protein kinase family.</text>
</comment>
<dbReference type="InterPro" id="IPR017441">
    <property type="entry name" value="Protein_kinase_ATP_BS"/>
</dbReference>
<evidence type="ECO:0000259" key="20">
    <source>
        <dbReference type="PROSITE" id="PS50011"/>
    </source>
</evidence>
<evidence type="ECO:0000256" key="6">
    <source>
        <dbReference type="ARBA" id="ARBA00022679"/>
    </source>
</evidence>
<keyword evidence="9" id="KW-0677">Repeat</keyword>